<sequence>MRNAIRWMPCVLWMAVIFLLSGRTSDDMNTILPFFQWFLPAMQSFDWGHFVAYFILALTFVWGIGGERPAPLMKLAAVGLCLLYGLSDEYHQSFVPGRMPDIYDIRNDVIGATIAMLVLSIPFVKSTYSALYRKLLPSTKY</sequence>
<evidence type="ECO:0000256" key="1">
    <source>
        <dbReference type="SAM" id="Phobius"/>
    </source>
</evidence>
<dbReference type="InterPro" id="IPR006976">
    <property type="entry name" value="VanZ-like"/>
</dbReference>
<feature type="domain" description="VanZ-like" evidence="2">
    <location>
        <begin position="9"/>
        <end position="120"/>
    </location>
</feature>
<dbReference type="OrthoDB" id="291892at2"/>
<feature type="transmembrane region" description="Helical" evidence="1">
    <location>
        <begin position="48"/>
        <end position="65"/>
    </location>
</feature>
<evidence type="ECO:0000259" key="2">
    <source>
        <dbReference type="Pfam" id="PF04892"/>
    </source>
</evidence>
<dbReference type="EMBL" id="QMFB01000010">
    <property type="protein sequence ID" value="RAV19904.1"/>
    <property type="molecule type" value="Genomic_DNA"/>
</dbReference>
<keyword evidence="1" id="KW-1133">Transmembrane helix</keyword>
<dbReference type="Pfam" id="PF04892">
    <property type="entry name" value="VanZ"/>
    <property type="match status" value="1"/>
</dbReference>
<gene>
    <name evidence="3" type="ORF">DQG23_18435</name>
</gene>
<dbReference type="NCBIfam" id="NF037970">
    <property type="entry name" value="vanZ_1"/>
    <property type="match status" value="1"/>
</dbReference>
<reference evidence="3 4" key="1">
    <citation type="journal article" date="2009" name="Int. J. Syst. Evol. Microbiol.">
        <title>Paenibacillus contaminans sp. nov., isolated from a contaminated laboratory plate.</title>
        <authorList>
            <person name="Chou J.H."/>
            <person name="Lee J.H."/>
            <person name="Lin M.C."/>
            <person name="Chang P.S."/>
            <person name="Arun A.B."/>
            <person name="Young C.C."/>
            <person name="Chen W.M."/>
        </authorList>
    </citation>
    <scope>NUCLEOTIDE SEQUENCE [LARGE SCALE GENOMIC DNA]</scope>
    <source>
        <strain evidence="3 4">CKOBP-6</strain>
    </source>
</reference>
<evidence type="ECO:0000313" key="3">
    <source>
        <dbReference type="EMBL" id="RAV19904.1"/>
    </source>
</evidence>
<dbReference type="Proteomes" id="UP000250369">
    <property type="component" value="Unassembled WGS sequence"/>
</dbReference>
<feature type="transmembrane region" description="Helical" evidence="1">
    <location>
        <begin position="110"/>
        <end position="131"/>
    </location>
</feature>
<dbReference type="RefSeq" id="WP_113032334.1">
    <property type="nucleotide sequence ID" value="NZ_QMFB01000010.1"/>
</dbReference>
<protein>
    <recommendedName>
        <fullName evidence="2">VanZ-like domain-containing protein</fullName>
    </recommendedName>
</protein>
<keyword evidence="1" id="KW-0812">Transmembrane</keyword>
<dbReference type="AlphaFoldDB" id="A0A329MJB3"/>
<proteinExistence type="predicted"/>
<keyword evidence="1" id="KW-0472">Membrane</keyword>
<comment type="caution">
    <text evidence="3">The sequence shown here is derived from an EMBL/GenBank/DDBJ whole genome shotgun (WGS) entry which is preliminary data.</text>
</comment>
<keyword evidence="4" id="KW-1185">Reference proteome</keyword>
<evidence type="ECO:0000313" key="4">
    <source>
        <dbReference type="Proteomes" id="UP000250369"/>
    </source>
</evidence>
<name>A0A329MJB3_9BACL</name>
<accession>A0A329MJB3</accession>
<organism evidence="3 4">
    <name type="scientific">Paenibacillus contaminans</name>
    <dbReference type="NCBI Taxonomy" id="450362"/>
    <lineage>
        <taxon>Bacteria</taxon>
        <taxon>Bacillati</taxon>
        <taxon>Bacillota</taxon>
        <taxon>Bacilli</taxon>
        <taxon>Bacillales</taxon>
        <taxon>Paenibacillaceae</taxon>
        <taxon>Paenibacillus</taxon>
    </lineage>
</organism>